<evidence type="ECO:0000256" key="6">
    <source>
        <dbReference type="ARBA" id="ARBA00022822"/>
    </source>
</evidence>
<evidence type="ECO:0000256" key="9">
    <source>
        <dbReference type="HAMAP-Rule" id="MF_00134"/>
    </source>
</evidence>
<dbReference type="InterPro" id="IPR045186">
    <property type="entry name" value="Indole-3-glycerol_P_synth"/>
</dbReference>
<comment type="similarity">
    <text evidence="3 9">Belongs to the TrpC family.</text>
</comment>
<dbReference type="Gene3D" id="3.20.20.70">
    <property type="entry name" value="Aldolase class I"/>
    <property type="match status" value="1"/>
</dbReference>
<evidence type="ECO:0000313" key="11">
    <source>
        <dbReference type="EMBL" id="MBD2149385.1"/>
    </source>
</evidence>
<name>A0A926UQJ5_9CYAN</name>
<keyword evidence="4 9" id="KW-0028">Amino-acid biosynthesis</keyword>
<keyword evidence="6 9" id="KW-0822">Tryptophan biosynthesis</keyword>
<dbReference type="InterPro" id="IPR013785">
    <property type="entry name" value="Aldolase_TIM"/>
</dbReference>
<dbReference type="AlphaFoldDB" id="A0A926UQJ5"/>
<dbReference type="GO" id="GO:0000162">
    <property type="term" value="P:L-tryptophan biosynthetic process"/>
    <property type="evidence" value="ECO:0007669"/>
    <property type="project" value="UniProtKB-UniRule"/>
</dbReference>
<keyword evidence="7 9" id="KW-0057">Aromatic amino acid biosynthesis</keyword>
<comment type="caution">
    <text evidence="11">The sequence shown here is derived from an EMBL/GenBank/DDBJ whole genome shotgun (WGS) entry which is preliminary data.</text>
</comment>
<reference evidence="11" key="2">
    <citation type="submission" date="2020-08" db="EMBL/GenBank/DDBJ databases">
        <authorList>
            <person name="Chen M."/>
            <person name="Teng W."/>
            <person name="Zhao L."/>
            <person name="Hu C."/>
            <person name="Zhou Y."/>
            <person name="Han B."/>
            <person name="Song L."/>
            <person name="Shu W."/>
        </authorList>
    </citation>
    <scope>NUCLEOTIDE SEQUENCE</scope>
    <source>
        <strain evidence="11">FACHB-1277</strain>
    </source>
</reference>
<dbReference type="RefSeq" id="WP_190349811.1">
    <property type="nucleotide sequence ID" value="NZ_JACJPY010000008.1"/>
</dbReference>
<dbReference type="NCBIfam" id="NF001377">
    <property type="entry name" value="PRK00278.2-4"/>
    <property type="match status" value="1"/>
</dbReference>
<evidence type="ECO:0000256" key="7">
    <source>
        <dbReference type="ARBA" id="ARBA00023141"/>
    </source>
</evidence>
<keyword evidence="12" id="KW-1185">Reference proteome</keyword>
<dbReference type="EC" id="4.1.1.48" evidence="9"/>
<dbReference type="PANTHER" id="PTHR22854">
    <property type="entry name" value="TRYPTOPHAN BIOSYNTHESIS PROTEIN"/>
    <property type="match status" value="1"/>
</dbReference>
<dbReference type="InterPro" id="IPR001468">
    <property type="entry name" value="Indole-3-GlycerolPSynthase_CS"/>
</dbReference>
<comment type="pathway">
    <text evidence="2 9">Amino-acid biosynthesis; L-tryptophan biosynthesis; L-tryptophan from chorismate: step 4/5.</text>
</comment>
<keyword evidence="5 9" id="KW-0210">Decarboxylase</keyword>
<proteinExistence type="inferred from homology"/>
<evidence type="ECO:0000256" key="1">
    <source>
        <dbReference type="ARBA" id="ARBA00001633"/>
    </source>
</evidence>
<dbReference type="NCBIfam" id="NF001372">
    <property type="entry name" value="PRK00278.1-4"/>
    <property type="match status" value="1"/>
</dbReference>
<dbReference type="SUPFAM" id="SSF51366">
    <property type="entry name" value="Ribulose-phoshate binding barrel"/>
    <property type="match status" value="1"/>
</dbReference>
<dbReference type="InterPro" id="IPR011060">
    <property type="entry name" value="RibuloseP-bd_barrel"/>
</dbReference>
<evidence type="ECO:0000313" key="12">
    <source>
        <dbReference type="Proteomes" id="UP000631421"/>
    </source>
</evidence>
<feature type="domain" description="Indole-3-glycerol phosphate synthase" evidence="10">
    <location>
        <begin position="32"/>
        <end position="290"/>
    </location>
</feature>
<gene>
    <name evidence="9 11" type="primary">trpC</name>
    <name evidence="11" type="ORF">H6F44_04485</name>
</gene>
<dbReference type="GO" id="GO:0004425">
    <property type="term" value="F:indole-3-glycerol-phosphate synthase activity"/>
    <property type="evidence" value="ECO:0007669"/>
    <property type="project" value="UniProtKB-UniRule"/>
</dbReference>
<reference evidence="11" key="1">
    <citation type="journal article" date="2015" name="ISME J.">
        <title>Draft Genome Sequence of Streptomyces incarnatus NRRL8089, which Produces the Nucleoside Antibiotic Sinefungin.</title>
        <authorList>
            <person name="Oshima K."/>
            <person name="Hattori M."/>
            <person name="Shimizu H."/>
            <person name="Fukuda K."/>
            <person name="Nemoto M."/>
            <person name="Inagaki K."/>
            <person name="Tamura T."/>
        </authorList>
    </citation>
    <scope>NUCLEOTIDE SEQUENCE</scope>
    <source>
        <strain evidence="11">FACHB-1277</strain>
    </source>
</reference>
<dbReference type="HAMAP" id="MF_00134_B">
    <property type="entry name" value="IGPS_B"/>
    <property type="match status" value="1"/>
</dbReference>
<evidence type="ECO:0000256" key="4">
    <source>
        <dbReference type="ARBA" id="ARBA00022605"/>
    </source>
</evidence>
<keyword evidence="8 9" id="KW-0456">Lyase</keyword>
<evidence type="ECO:0000256" key="5">
    <source>
        <dbReference type="ARBA" id="ARBA00022793"/>
    </source>
</evidence>
<protein>
    <recommendedName>
        <fullName evidence="9">Indole-3-glycerol phosphate synthase</fullName>
        <shortName evidence="9">IGPS</shortName>
        <ecNumber evidence="9">4.1.1.48</ecNumber>
    </recommendedName>
</protein>
<organism evidence="11 12">
    <name type="scientific">Pseudanabaena cinerea FACHB-1277</name>
    <dbReference type="NCBI Taxonomy" id="2949581"/>
    <lineage>
        <taxon>Bacteria</taxon>
        <taxon>Bacillati</taxon>
        <taxon>Cyanobacteriota</taxon>
        <taxon>Cyanophyceae</taxon>
        <taxon>Pseudanabaenales</taxon>
        <taxon>Pseudanabaenaceae</taxon>
        <taxon>Pseudanabaena</taxon>
        <taxon>Pseudanabaena cinerea</taxon>
    </lineage>
</organism>
<dbReference type="PROSITE" id="PS00614">
    <property type="entry name" value="IGPS"/>
    <property type="match status" value="1"/>
</dbReference>
<evidence type="ECO:0000256" key="3">
    <source>
        <dbReference type="ARBA" id="ARBA00008737"/>
    </source>
</evidence>
<dbReference type="Pfam" id="PF00218">
    <property type="entry name" value="IGPS"/>
    <property type="match status" value="1"/>
</dbReference>
<dbReference type="EMBL" id="JACJPY010000008">
    <property type="protein sequence ID" value="MBD2149385.1"/>
    <property type="molecule type" value="Genomic_DNA"/>
</dbReference>
<comment type="catalytic activity">
    <reaction evidence="1 9">
        <text>1-(2-carboxyphenylamino)-1-deoxy-D-ribulose 5-phosphate + H(+) = (1S,2R)-1-C-(indol-3-yl)glycerol 3-phosphate + CO2 + H2O</text>
        <dbReference type="Rhea" id="RHEA:23476"/>
        <dbReference type="ChEBI" id="CHEBI:15377"/>
        <dbReference type="ChEBI" id="CHEBI:15378"/>
        <dbReference type="ChEBI" id="CHEBI:16526"/>
        <dbReference type="ChEBI" id="CHEBI:58613"/>
        <dbReference type="ChEBI" id="CHEBI:58866"/>
        <dbReference type="EC" id="4.1.1.48"/>
    </reaction>
</comment>
<dbReference type="Proteomes" id="UP000631421">
    <property type="component" value="Unassembled WGS sequence"/>
</dbReference>
<sequence>MQVRRQSEFAEFANSTKGYAIANPNEPPQNILEKIIWHKQREVAQMYANLPLATVQAMAIAAPATRDFYGSLQNAPNPPALIAEVKKASPSKGILREEFDPVAIAQAYARGGANCLSILTDAQFFQGSFANLQLVRQAVDLPLLCKEFIIDPYQIYWGRSHGADAVLLIAAILTDTDLSEFQALIHQLNMTALIEVHTQQELSRVLQIADVRLIGINNRNLENFGVDLAQTQNLMMSLSPDIHQQYLWVSESGIYNRQDLDFVQQCGASAVLVGESLIKQPNIELAVQRLTIARP</sequence>
<evidence type="ECO:0000259" key="10">
    <source>
        <dbReference type="Pfam" id="PF00218"/>
    </source>
</evidence>
<evidence type="ECO:0000256" key="8">
    <source>
        <dbReference type="ARBA" id="ARBA00023239"/>
    </source>
</evidence>
<dbReference type="FunFam" id="3.20.20.70:FF:000024">
    <property type="entry name" value="Indole-3-glycerol phosphate synthase"/>
    <property type="match status" value="1"/>
</dbReference>
<dbReference type="CDD" id="cd00331">
    <property type="entry name" value="IGPS"/>
    <property type="match status" value="1"/>
</dbReference>
<evidence type="ECO:0000256" key="2">
    <source>
        <dbReference type="ARBA" id="ARBA00004696"/>
    </source>
</evidence>
<dbReference type="GO" id="GO:0004640">
    <property type="term" value="F:phosphoribosylanthranilate isomerase activity"/>
    <property type="evidence" value="ECO:0007669"/>
    <property type="project" value="TreeGrafter"/>
</dbReference>
<accession>A0A926UQJ5</accession>
<dbReference type="InterPro" id="IPR013798">
    <property type="entry name" value="Indole-3-glycerol_P_synth_dom"/>
</dbReference>
<dbReference type="PANTHER" id="PTHR22854:SF2">
    <property type="entry name" value="INDOLE-3-GLYCEROL-PHOSPHATE SYNTHASE"/>
    <property type="match status" value="1"/>
</dbReference>